<comment type="catalytic activity">
    <reaction evidence="1 9">
        <text>Endohydrolysis of (1-&gt;4)-beta-D-xylosidic linkages in xylans.</text>
        <dbReference type="EC" id="3.2.1.8"/>
    </reaction>
</comment>
<dbReference type="PANTHER" id="PTHR31490:SF88">
    <property type="entry name" value="BETA-XYLANASE"/>
    <property type="match status" value="1"/>
</dbReference>
<comment type="caution">
    <text evidence="11">The sequence shown here is derived from an EMBL/GenBank/DDBJ whole genome shotgun (WGS) entry which is preliminary data.</text>
</comment>
<dbReference type="Proteomes" id="UP000199468">
    <property type="component" value="Unassembled WGS sequence"/>
</dbReference>
<feature type="domain" description="GH10" evidence="10">
    <location>
        <begin position="41"/>
        <end position="361"/>
    </location>
</feature>
<dbReference type="PROSITE" id="PS51760">
    <property type="entry name" value="GH10_2"/>
    <property type="match status" value="1"/>
</dbReference>
<keyword evidence="8 9" id="KW-0624">Polysaccharide degradation</keyword>
<evidence type="ECO:0000313" key="11">
    <source>
        <dbReference type="EMBL" id="SDG61995.1"/>
    </source>
</evidence>
<evidence type="ECO:0000256" key="7">
    <source>
        <dbReference type="ARBA" id="ARBA00023295"/>
    </source>
</evidence>
<protein>
    <recommendedName>
        <fullName evidence="9">Beta-xylanase</fullName>
        <ecNumber evidence="9">3.2.1.8</ecNumber>
    </recommendedName>
</protein>
<gene>
    <name evidence="11" type="ORF">SAMN05421844_104511</name>
</gene>
<evidence type="ECO:0000259" key="10">
    <source>
        <dbReference type="PROSITE" id="PS51760"/>
    </source>
</evidence>
<dbReference type="InterPro" id="IPR001000">
    <property type="entry name" value="GH10_dom"/>
</dbReference>
<dbReference type="PRINTS" id="PR00134">
    <property type="entry name" value="GLHYDRLASE10"/>
</dbReference>
<evidence type="ECO:0000256" key="2">
    <source>
        <dbReference type="ARBA" id="ARBA00007495"/>
    </source>
</evidence>
<keyword evidence="12" id="KW-1185">Reference proteome</keyword>
<dbReference type="SMART" id="SM00633">
    <property type="entry name" value="Glyco_10"/>
    <property type="match status" value="1"/>
</dbReference>
<reference evidence="11 12" key="1">
    <citation type="submission" date="2016-10" db="EMBL/GenBank/DDBJ databases">
        <authorList>
            <person name="Varghese N."/>
            <person name="Submissions S."/>
        </authorList>
    </citation>
    <scope>NUCLEOTIDE SEQUENCE [LARGE SCALE GENOMIC DNA]</scope>
    <source>
        <strain evidence="11 12">DSM 26672</strain>
    </source>
</reference>
<accession>A0ABY0P216</accession>
<dbReference type="InterPro" id="IPR006311">
    <property type="entry name" value="TAT_signal"/>
</dbReference>
<dbReference type="Gene3D" id="3.20.20.80">
    <property type="entry name" value="Glycosidases"/>
    <property type="match status" value="1"/>
</dbReference>
<comment type="similarity">
    <text evidence="2 9">Belongs to the glycosyl hydrolase 10 (cellulase F) family.</text>
</comment>
<sequence>MTEQQPETDRNEAPPTRRDLLRGAAAGLIAGSLAGTDSALAAARPIPFGSAAEIDTFRKDARYREALKRYCDVIVPMNDLKWEALRHDRPRFDFSGADELVAFAEANRKVLRGHTLLWGEALPNWAREMTTRAEAERELVNHIEIVVDRYKGRIATWDVVNEVIKYDPTEGGPWRDTIWQRLLGPEHVDIAFRTAARVDPKARLVLNDFHFEEPVPGAAARRKVALDICRRLKDKGIPVHGVGMQAHLYADKGIDVDGLQRFMRDLDELGLDVEITELDVIDWKLPADAAKRDKTAAALVSTFLDAVVSAKRPKAIVTWGLTDRYSWVHETFPRKDSARARPLPLDADYRQKPMMAVLERYRRGTV</sequence>
<evidence type="ECO:0000256" key="9">
    <source>
        <dbReference type="RuleBase" id="RU361174"/>
    </source>
</evidence>
<proteinExistence type="inferred from homology"/>
<dbReference type="PANTHER" id="PTHR31490">
    <property type="entry name" value="GLYCOSYL HYDROLASE"/>
    <property type="match status" value="1"/>
</dbReference>
<organism evidence="11 12">
    <name type="scientific">Bosea robiniae</name>
    <dbReference type="NCBI Taxonomy" id="1036780"/>
    <lineage>
        <taxon>Bacteria</taxon>
        <taxon>Pseudomonadati</taxon>
        <taxon>Pseudomonadota</taxon>
        <taxon>Alphaproteobacteria</taxon>
        <taxon>Hyphomicrobiales</taxon>
        <taxon>Boseaceae</taxon>
        <taxon>Bosea</taxon>
    </lineage>
</organism>
<dbReference type="InterPro" id="IPR044846">
    <property type="entry name" value="GH10"/>
</dbReference>
<dbReference type="EC" id="3.2.1.8" evidence="9"/>
<keyword evidence="4" id="KW-0732">Signal</keyword>
<evidence type="ECO:0000313" key="12">
    <source>
        <dbReference type="Proteomes" id="UP000199468"/>
    </source>
</evidence>
<dbReference type="InterPro" id="IPR017853">
    <property type="entry name" value="GH"/>
</dbReference>
<evidence type="ECO:0000256" key="5">
    <source>
        <dbReference type="ARBA" id="ARBA00022801"/>
    </source>
</evidence>
<evidence type="ECO:0000256" key="4">
    <source>
        <dbReference type="ARBA" id="ARBA00022729"/>
    </source>
</evidence>
<evidence type="ECO:0000256" key="3">
    <source>
        <dbReference type="ARBA" id="ARBA00022651"/>
    </source>
</evidence>
<dbReference type="EMBL" id="FNBZ01000004">
    <property type="protein sequence ID" value="SDG61995.1"/>
    <property type="molecule type" value="Genomic_DNA"/>
</dbReference>
<name>A0ABY0P216_9HYPH</name>
<keyword evidence="6 9" id="KW-0119">Carbohydrate metabolism</keyword>
<keyword evidence="7 9" id="KW-0326">Glycosidase</keyword>
<evidence type="ECO:0000256" key="8">
    <source>
        <dbReference type="ARBA" id="ARBA00023326"/>
    </source>
</evidence>
<evidence type="ECO:0000256" key="1">
    <source>
        <dbReference type="ARBA" id="ARBA00000681"/>
    </source>
</evidence>
<keyword evidence="3" id="KW-0858">Xylan degradation</keyword>
<dbReference type="SUPFAM" id="SSF51445">
    <property type="entry name" value="(Trans)glycosidases"/>
    <property type="match status" value="1"/>
</dbReference>
<keyword evidence="5 9" id="KW-0378">Hydrolase</keyword>
<dbReference type="RefSeq" id="WP_091857640.1">
    <property type="nucleotide sequence ID" value="NZ_FNBZ01000004.1"/>
</dbReference>
<dbReference type="Pfam" id="PF00331">
    <property type="entry name" value="Glyco_hydro_10"/>
    <property type="match status" value="1"/>
</dbReference>
<evidence type="ECO:0000256" key="6">
    <source>
        <dbReference type="ARBA" id="ARBA00023277"/>
    </source>
</evidence>
<dbReference type="PROSITE" id="PS51318">
    <property type="entry name" value="TAT"/>
    <property type="match status" value="1"/>
</dbReference>